<keyword evidence="4" id="KW-0418">Kinase</keyword>
<keyword evidence="4" id="KW-0808">Transferase</keyword>
<dbReference type="EMBL" id="NOZR01000013">
    <property type="protein sequence ID" value="OYN78244.1"/>
    <property type="molecule type" value="Genomic_DNA"/>
</dbReference>
<evidence type="ECO:0000313" key="4">
    <source>
        <dbReference type="EMBL" id="OYN78244.1"/>
    </source>
</evidence>
<proteinExistence type="predicted"/>
<dbReference type="OrthoDB" id="9807125at2"/>
<evidence type="ECO:0000259" key="3">
    <source>
        <dbReference type="PROSITE" id="PS51371"/>
    </source>
</evidence>
<accession>A0A255DG37</accession>
<dbReference type="Pfam" id="PF00571">
    <property type="entry name" value="CBS"/>
    <property type="match status" value="2"/>
</dbReference>
<dbReference type="GO" id="GO:0016301">
    <property type="term" value="F:kinase activity"/>
    <property type="evidence" value="ECO:0007669"/>
    <property type="project" value="UniProtKB-KW"/>
</dbReference>
<protein>
    <submittedName>
        <fullName evidence="4">Histidine kinase</fullName>
    </submittedName>
</protein>
<evidence type="ECO:0000256" key="2">
    <source>
        <dbReference type="PROSITE-ProRule" id="PRU00703"/>
    </source>
</evidence>
<dbReference type="PROSITE" id="PS51371">
    <property type="entry name" value="CBS"/>
    <property type="match status" value="2"/>
</dbReference>
<feature type="domain" description="CBS" evidence="3">
    <location>
        <begin position="75"/>
        <end position="131"/>
    </location>
</feature>
<reference evidence="4 5" key="1">
    <citation type="submission" date="2017-07" db="EMBL/GenBank/DDBJ databases">
        <title>The new phylogeny of genus Mycobacterium.</title>
        <authorList>
            <person name="Tortoli E."/>
            <person name="Trovato A."/>
            <person name="Cirillo D.M."/>
        </authorList>
    </citation>
    <scope>NUCLEOTIDE SEQUENCE [LARGE SCALE GENOMIC DNA]</scope>
    <source>
        <strain evidence="4 5">ATCC 33027</strain>
    </source>
</reference>
<dbReference type="RefSeq" id="WP_094481521.1">
    <property type="nucleotide sequence ID" value="NZ_JACKSC010000162.1"/>
</dbReference>
<evidence type="ECO:0000256" key="1">
    <source>
        <dbReference type="ARBA" id="ARBA00023122"/>
    </source>
</evidence>
<feature type="domain" description="CBS" evidence="3">
    <location>
        <begin position="8"/>
        <end position="65"/>
    </location>
</feature>
<dbReference type="PANTHER" id="PTHR43080">
    <property type="entry name" value="CBS DOMAIN-CONTAINING PROTEIN CBSX3, MITOCHONDRIAL"/>
    <property type="match status" value="1"/>
</dbReference>
<dbReference type="SMART" id="SM00116">
    <property type="entry name" value="CBS"/>
    <property type="match status" value="2"/>
</dbReference>
<gene>
    <name evidence="4" type="ORF">CG716_16215</name>
</gene>
<keyword evidence="1 2" id="KW-0129">CBS domain</keyword>
<dbReference type="SUPFAM" id="SSF54631">
    <property type="entry name" value="CBS-domain pair"/>
    <property type="match status" value="1"/>
</dbReference>
<dbReference type="InterPro" id="IPR051257">
    <property type="entry name" value="Diverse_CBS-Domain"/>
</dbReference>
<dbReference type="AlphaFoldDB" id="A0A255DG37"/>
<dbReference type="PANTHER" id="PTHR43080:SF2">
    <property type="entry name" value="CBS DOMAIN-CONTAINING PROTEIN"/>
    <property type="match status" value="1"/>
</dbReference>
<dbReference type="Gene3D" id="3.10.580.10">
    <property type="entry name" value="CBS-domain"/>
    <property type="match status" value="1"/>
</dbReference>
<name>A0A255DG37_9MYCO</name>
<dbReference type="InterPro" id="IPR046342">
    <property type="entry name" value="CBS_dom_sf"/>
</dbReference>
<keyword evidence="5" id="KW-1185">Reference proteome</keyword>
<sequence>MRIADILRTKGAAVATITETTSVTGLLAELVIHNIGAMVVVGPDGVVGIVSERDVVRKLHDDGPELLRRAVSDIMSKVLVTCTPDDPIDDLSALMTNNRVRHVPVMQGGRLVGIVSIGDVVKNRMEQLQAEQEQLQAYITQGG</sequence>
<organism evidence="4 5">
    <name type="scientific">Mycolicibacterium sphagni</name>
    <dbReference type="NCBI Taxonomy" id="1786"/>
    <lineage>
        <taxon>Bacteria</taxon>
        <taxon>Bacillati</taxon>
        <taxon>Actinomycetota</taxon>
        <taxon>Actinomycetes</taxon>
        <taxon>Mycobacteriales</taxon>
        <taxon>Mycobacteriaceae</taxon>
        <taxon>Mycolicibacterium</taxon>
    </lineage>
</organism>
<dbReference type="Proteomes" id="UP000216063">
    <property type="component" value="Unassembled WGS sequence"/>
</dbReference>
<evidence type="ECO:0000313" key="5">
    <source>
        <dbReference type="Proteomes" id="UP000216063"/>
    </source>
</evidence>
<comment type="caution">
    <text evidence="4">The sequence shown here is derived from an EMBL/GenBank/DDBJ whole genome shotgun (WGS) entry which is preliminary data.</text>
</comment>
<dbReference type="InterPro" id="IPR000644">
    <property type="entry name" value="CBS_dom"/>
</dbReference>